<dbReference type="GO" id="GO:0015297">
    <property type="term" value="F:antiporter activity"/>
    <property type="evidence" value="ECO:0007669"/>
    <property type="project" value="InterPro"/>
</dbReference>
<evidence type="ECO:0000256" key="6">
    <source>
        <dbReference type="RuleBase" id="RU004914"/>
    </source>
</evidence>
<dbReference type="EMBL" id="GDKF01002256">
    <property type="protein sequence ID" value="JAT76366.1"/>
    <property type="molecule type" value="Transcribed_RNA"/>
</dbReference>
<accession>A0A1D2AAW5</accession>
<name>A0A1D2AAW5_AUXPR</name>
<gene>
    <name evidence="8" type="ORF">g.65918</name>
</gene>
<dbReference type="InterPro" id="IPR002528">
    <property type="entry name" value="MATE_fam"/>
</dbReference>
<dbReference type="GO" id="GO:0042910">
    <property type="term" value="F:xenobiotic transmembrane transporter activity"/>
    <property type="evidence" value="ECO:0007669"/>
    <property type="project" value="InterPro"/>
</dbReference>
<evidence type="ECO:0000256" key="4">
    <source>
        <dbReference type="ARBA" id="ARBA00022989"/>
    </source>
</evidence>
<evidence type="ECO:0000256" key="2">
    <source>
        <dbReference type="ARBA" id="ARBA00010199"/>
    </source>
</evidence>
<organism evidence="8">
    <name type="scientific">Auxenochlorella protothecoides</name>
    <name type="common">Green microalga</name>
    <name type="synonym">Chlorella protothecoides</name>
    <dbReference type="NCBI Taxonomy" id="3075"/>
    <lineage>
        <taxon>Eukaryota</taxon>
        <taxon>Viridiplantae</taxon>
        <taxon>Chlorophyta</taxon>
        <taxon>core chlorophytes</taxon>
        <taxon>Trebouxiophyceae</taxon>
        <taxon>Chlorellales</taxon>
        <taxon>Chlorellaceae</taxon>
        <taxon>Auxenochlorella</taxon>
    </lineage>
</organism>
<feature type="compositionally biased region" description="Pro residues" evidence="7">
    <location>
        <begin position="1"/>
        <end position="10"/>
    </location>
</feature>
<comment type="subcellular location">
    <subcellularLocation>
        <location evidence="1">Membrane</location>
        <topology evidence="1">Multi-pass membrane protein</topology>
    </subcellularLocation>
</comment>
<feature type="transmembrane region" description="Helical" evidence="6">
    <location>
        <begin position="465"/>
        <end position="484"/>
    </location>
</feature>
<dbReference type="AlphaFoldDB" id="A0A1D2AAW5"/>
<protein>
    <recommendedName>
        <fullName evidence="6">Protein DETOXIFICATION</fullName>
    </recommendedName>
    <alternativeName>
        <fullName evidence="6">Multidrug and toxic compound extrusion protein</fullName>
    </alternativeName>
</protein>
<feature type="transmembrane region" description="Helical" evidence="6">
    <location>
        <begin position="393"/>
        <end position="417"/>
    </location>
</feature>
<feature type="transmembrane region" description="Helical" evidence="6">
    <location>
        <begin position="496"/>
        <end position="516"/>
    </location>
</feature>
<comment type="similarity">
    <text evidence="2 6">Belongs to the multi antimicrobial extrusion (MATE) (TC 2.A.66.1) family.</text>
</comment>
<reference evidence="8" key="1">
    <citation type="submission" date="2015-08" db="EMBL/GenBank/DDBJ databases">
        <authorList>
            <person name="Babu N.S."/>
            <person name="Beckwith C.J."/>
            <person name="Beseler K.G."/>
            <person name="Brison A."/>
            <person name="Carone J.V."/>
            <person name="Caskin T.P."/>
            <person name="Diamond M."/>
            <person name="Durham M.E."/>
            <person name="Foxe J.M."/>
            <person name="Go M."/>
            <person name="Henderson B.A."/>
            <person name="Jones I.B."/>
            <person name="McGettigan J.A."/>
            <person name="Micheletti S.J."/>
            <person name="Nasrallah M.E."/>
            <person name="Ortiz D."/>
            <person name="Piller C.R."/>
            <person name="Privatt S.R."/>
            <person name="Schneider S.L."/>
            <person name="Sharp S."/>
            <person name="Smith T.C."/>
            <person name="Stanton J.D."/>
            <person name="Ullery H.E."/>
            <person name="Wilson R.J."/>
            <person name="Serrano M.G."/>
            <person name="Buck G."/>
            <person name="Lee V."/>
            <person name="Wang Y."/>
            <person name="Carvalho R."/>
            <person name="Voegtly L."/>
            <person name="Shi R."/>
            <person name="Duckworth R."/>
            <person name="Johnson A."/>
            <person name="Loviza R."/>
            <person name="Walstead R."/>
            <person name="Shah Z."/>
            <person name="Kiflezghi M."/>
            <person name="Wade K."/>
            <person name="Ball S.L."/>
            <person name="Bradley K.W."/>
            <person name="Asai D.J."/>
            <person name="Bowman C.A."/>
            <person name="Russell D.A."/>
            <person name="Pope W.H."/>
            <person name="Jacobs-Sera D."/>
            <person name="Hendrix R.W."/>
            <person name="Hatfull G.F."/>
        </authorList>
    </citation>
    <scope>NUCLEOTIDE SEQUENCE</scope>
</reference>
<sequence>MAPTEPPYPVSPLTDLGHPDNSFELDKTFKFSMDAETSGSWRDEAPLLTPRMSSASGPRLPPAPSRSVLSHENDKLFDPDACRHELAKMTELAWPIVCSGFLSYGLSVISIAFVGRLGKLELSITLLATSFFNVTGMAIVLGFAGVLETVCGQAYGAAHYRAVGLALQRAVLMALVLCSAITAGWFHAAPLMTMLGQEPAIAAGAARFLWLSSPALFAGALYGVLTRYLLAQGQSRLPTWSAAIAVLLAPVYNYLLVLRAGWGLDGAALALDLTEATLLVSLAWLTWRFNRGLEGTPKQTWHGWSSAALRGWGSYVRIGLPSVAMVLVEWSAFEVCVLEAGWLPDPEVTLAVMGVCLNISTLLYMLPAGLSAACSTRVGNALGAGLGRAAARAACTGVLLTSLLQLFLIAVLVFGRFGIVQILTNVPEVISLAADTLLIVACAILGDGINCTLNGMLRGCGRQTLGAVLNVASFWGVALPLGWALGFRLNWGVRGLWWGLVTGNYLLTASLLVVLATTDWGHQVRRASTLTEGLEAGPPAEDERNVLVL</sequence>
<feature type="transmembrane region" description="Helical" evidence="6">
    <location>
        <begin position="429"/>
        <end position="453"/>
    </location>
</feature>
<dbReference type="GO" id="GO:0016020">
    <property type="term" value="C:membrane"/>
    <property type="evidence" value="ECO:0007669"/>
    <property type="project" value="UniProtKB-SubCell"/>
</dbReference>
<dbReference type="PANTHER" id="PTHR11206">
    <property type="entry name" value="MULTIDRUG RESISTANCE PROTEIN"/>
    <property type="match status" value="1"/>
</dbReference>
<dbReference type="InterPro" id="IPR045069">
    <property type="entry name" value="MATE_euk"/>
</dbReference>
<feature type="transmembrane region" description="Helical" evidence="6">
    <location>
        <begin position="348"/>
        <end position="372"/>
    </location>
</feature>
<evidence type="ECO:0000256" key="7">
    <source>
        <dbReference type="SAM" id="MobiDB-lite"/>
    </source>
</evidence>
<proteinExistence type="inferred from homology"/>
<feature type="transmembrane region" description="Helical" evidence="6">
    <location>
        <begin position="267"/>
        <end position="287"/>
    </location>
</feature>
<feature type="transmembrane region" description="Helical" evidence="6">
    <location>
        <begin position="134"/>
        <end position="158"/>
    </location>
</feature>
<keyword evidence="3 6" id="KW-0812">Transmembrane</keyword>
<evidence type="ECO:0000256" key="5">
    <source>
        <dbReference type="ARBA" id="ARBA00023136"/>
    </source>
</evidence>
<keyword evidence="4 6" id="KW-1133">Transmembrane helix</keyword>
<feature type="region of interest" description="Disordered" evidence="7">
    <location>
        <begin position="42"/>
        <end position="70"/>
    </location>
</feature>
<feature type="transmembrane region" description="Helical" evidence="6">
    <location>
        <begin position="307"/>
        <end position="328"/>
    </location>
</feature>
<dbReference type="GO" id="GO:1990961">
    <property type="term" value="P:xenobiotic detoxification by transmembrane export across the plasma membrane"/>
    <property type="evidence" value="ECO:0007669"/>
    <property type="project" value="InterPro"/>
</dbReference>
<evidence type="ECO:0000313" key="8">
    <source>
        <dbReference type="EMBL" id="JAT76366.1"/>
    </source>
</evidence>
<dbReference type="CDD" id="cd13132">
    <property type="entry name" value="MATE_eukaryotic"/>
    <property type="match status" value="1"/>
</dbReference>
<keyword evidence="5 6" id="KW-0472">Membrane</keyword>
<feature type="transmembrane region" description="Helical" evidence="6">
    <location>
        <begin position="237"/>
        <end position="255"/>
    </location>
</feature>
<feature type="transmembrane region" description="Helical" evidence="6">
    <location>
        <begin position="208"/>
        <end position="230"/>
    </location>
</feature>
<feature type="transmembrane region" description="Helical" evidence="6">
    <location>
        <begin position="170"/>
        <end position="188"/>
    </location>
</feature>
<feature type="transmembrane region" description="Helical" evidence="6">
    <location>
        <begin position="92"/>
        <end position="114"/>
    </location>
</feature>
<dbReference type="Pfam" id="PF01554">
    <property type="entry name" value="MatE"/>
    <property type="match status" value="2"/>
</dbReference>
<evidence type="ECO:0000256" key="3">
    <source>
        <dbReference type="ARBA" id="ARBA00022692"/>
    </source>
</evidence>
<feature type="region of interest" description="Disordered" evidence="7">
    <location>
        <begin position="1"/>
        <end position="21"/>
    </location>
</feature>
<dbReference type="NCBIfam" id="TIGR00797">
    <property type="entry name" value="matE"/>
    <property type="match status" value="1"/>
</dbReference>
<evidence type="ECO:0000256" key="1">
    <source>
        <dbReference type="ARBA" id="ARBA00004141"/>
    </source>
</evidence>